<sequence length="210" mass="24059">MASAFGTLRSFSSQKNSKKECVSLLSYLLYATLCVFSYCQNHFIVSEVEIYQHKVLIKDEFSHYNFDSLLRQRLPRAVLECVPTDGDVKYWFLHGKGKSIGVDETPQNGVFMNPNGTLQFQNVSKKDHEGEHICVVSFNEEVEAFSVRMDVKPLTPSNLWEVKYRGMFVTGFLAAFVCLILFAAEDNSKMEKAFVNQGMTNDEEEYNIRM</sequence>
<reference evidence="2 3" key="1">
    <citation type="journal article" date="2019" name="PLoS Biol.">
        <title>Sex chromosomes control vertical transmission of feminizing Wolbachia symbionts in an isopod.</title>
        <authorList>
            <person name="Becking T."/>
            <person name="Chebbi M.A."/>
            <person name="Giraud I."/>
            <person name="Moumen B."/>
            <person name="Laverre T."/>
            <person name="Caubet Y."/>
            <person name="Peccoud J."/>
            <person name="Gilbert C."/>
            <person name="Cordaux R."/>
        </authorList>
    </citation>
    <scope>NUCLEOTIDE SEQUENCE [LARGE SCALE GENOMIC DNA]</scope>
    <source>
        <strain evidence="2">ANa2</strain>
        <tissue evidence="2">Whole body excluding digestive tract and cuticle</tissue>
    </source>
</reference>
<evidence type="ECO:0008006" key="4">
    <source>
        <dbReference type="Google" id="ProtNLM"/>
    </source>
</evidence>
<dbReference type="Proteomes" id="UP000326759">
    <property type="component" value="Unassembled WGS sequence"/>
</dbReference>
<comment type="caution">
    <text evidence="2">The sequence shown here is derived from an EMBL/GenBank/DDBJ whole genome shotgun (WGS) entry which is preliminary data.</text>
</comment>
<evidence type="ECO:0000313" key="2">
    <source>
        <dbReference type="EMBL" id="KAB7508054.1"/>
    </source>
</evidence>
<evidence type="ECO:0000256" key="1">
    <source>
        <dbReference type="SAM" id="Phobius"/>
    </source>
</evidence>
<organism evidence="2 3">
    <name type="scientific">Armadillidium nasatum</name>
    <dbReference type="NCBI Taxonomy" id="96803"/>
    <lineage>
        <taxon>Eukaryota</taxon>
        <taxon>Metazoa</taxon>
        <taxon>Ecdysozoa</taxon>
        <taxon>Arthropoda</taxon>
        <taxon>Crustacea</taxon>
        <taxon>Multicrustacea</taxon>
        <taxon>Malacostraca</taxon>
        <taxon>Eumalacostraca</taxon>
        <taxon>Peracarida</taxon>
        <taxon>Isopoda</taxon>
        <taxon>Oniscidea</taxon>
        <taxon>Crinocheta</taxon>
        <taxon>Armadillidiidae</taxon>
        <taxon>Armadillidium</taxon>
    </lineage>
</organism>
<dbReference type="OrthoDB" id="10506369at2759"/>
<protein>
    <recommendedName>
        <fullName evidence="4">Ig-like domain-containing protein</fullName>
    </recommendedName>
</protein>
<dbReference type="InterPro" id="IPR013783">
    <property type="entry name" value="Ig-like_fold"/>
</dbReference>
<keyword evidence="1" id="KW-0472">Membrane</keyword>
<dbReference type="EMBL" id="SEYY01000085">
    <property type="protein sequence ID" value="KAB7508054.1"/>
    <property type="molecule type" value="Genomic_DNA"/>
</dbReference>
<keyword evidence="1" id="KW-0812">Transmembrane</keyword>
<feature type="transmembrane region" description="Helical" evidence="1">
    <location>
        <begin position="164"/>
        <end position="184"/>
    </location>
</feature>
<keyword evidence="1" id="KW-1133">Transmembrane helix</keyword>
<evidence type="ECO:0000313" key="3">
    <source>
        <dbReference type="Proteomes" id="UP000326759"/>
    </source>
</evidence>
<name>A0A5N5TPF1_9CRUS</name>
<keyword evidence="3" id="KW-1185">Reference proteome</keyword>
<accession>A0A5N5TPF1</accession>
<dbReference type="AlphaFoldDB" id="A0A5N5TPF1"/>
<dbReference type="Gene3D" id="2.60.40.10">
    <property type="entry name" value="Immunoglobulins"/>
    <property type="match status" value="1"/>
</dbReference>
<gene>
    <name evidence="2" type="ORF">Anas_01776</name>
</gene>
<proteinExistence type="predicted"/>